<organism evidence="2 3">
    <name type="scientific">Acinetobacter calcoaceticus DSM 30006 = CIP 81.8</name>
    <dbReference type="NCBI Taxonomy" id="981331"/>
    <lineage>
        <taxon>Bacteria</taxon>
        <taxon>Pseudomonadati</taxon>
        <taxon>Pseudomonadota</taxon>
        <taxon>Gammaproteobacteria</taxon>
        <taxon>Moraxellales</taxon>
        <taxon>Moraxellaceae</taxon>
        <taxon>Acinetobacter</taxon>
        <taxon>Acinetobacter calcoaceticus/baumannii complex</taxon>
    </lineage>
</organism>
<dbReference type="SUPFAM" id="SSF74653">
    <property type="entry name" value="TolA/TonB C-terminal domain"/>
    <property type="match status" value="1"/>
</dbReference>
<keyword evidence="1" id="KW-0732">Signal</keyword>
<evidence type="ECO:0000313" key="3">
    <source>
        <dbReference type="Proteomes" id="UP000013024"/>
    </source>
</evidence>
<comment type="caution">
    <text evidence="2">The sequence shown here is derived from an EMBL/GenBank/DDBJ whole genome shotgun (WGS) entry which is preliminary data.</text>
</comment>
<evidence type="ECO:0000256" key="1">
    <source>
        <dbReference type="SAM" id="SignalP"/>
    </source>
</evidence>
<dbReference type="Pfam" id="PF13103">
    <property type="entry name" value="TonB_2"/>
    <property type="match status" value="1"/>
</dbReference>
<dbReference type="Gene3D" id="3.30.1150.10">
    <property type="match status" value="1"/>
</dbReference>
<sequence length="136" mass="15388">MKKTILLGLVLSSLACTNLYSQDLDSFVNKNISNEIVSAQEQDDALMIVKKYKDTYQKKILNAWDVPPKSAGTIARVRVLLTEKGEVDQIIFLNEIPKEFKLSIEQAIKKSTPFTLPENTIIRKMARNLTINFNAT</sequence>
<dbReference type="EMBL" id="APQI01000004">
    <property type="protein sequence ID" value="ENV98987.1"/>
    <property type="molecule type" value="Genomic_DNA"/>
</dbReference>
<feature type="chain" id="PRO_5045783142" description="TonB C-terminal domain-containing protein" evidence="1">
    <location>
        <begin position="22"/>
        <end position="136"/>
    </location>
</feature>
<evidence type="ECO:0008006" key="4">
    <source>
        <dbReference type="Google" id="ProtNLM"/>
    </source>
</evidence>
<dbReference type="RefSeq" id="WP_005047240.1">
    <property type="nucleotide sequence ID" value="NZ_KB849780.1"/>
</dbReference>
<dbReference type="GeneID" id="92919554"/>
<accession>A0ABN0K5V8</accession>
<proteinExistence type="predicted"/>
<name>A0ABN0K5V8_ACICA</name>
<feature type="signal peptide" evidence="1">
    <location>
        <begin position="1"/>
        <end position="21"/>
    </location>
</feature>
<evidence type="ECO:0000313" key="2">
    <source>
        <dbReference type="EMBL" id="ENV98987.1"/>
    </source>
</evidence>
<keyword evidence="3" id="KW-1185">Reference proteome</keyword>
<reference evidence="2 3" key="1">
    <citation type="submission" date="2013-02" db="EMBL/GenBank/DDBJ databases">
        <title>The Genome Sequence of Acinetobacter calcoaceticus CIP 81.8.</title>
        <authorList>
            <consortium name="The Broad Institute Genome Sequencing Platform"/>
            <consortium name="The Broad Institute Genome Sequencing Center for Infectious Disease"/>
            <person name="Cerqueira G."/>
            <person name="Feldgarden M."/>
            <person name="Courvalin P."/>
            <person name="Perichon B."/>
            <person name="Grillot-Courvalin C."/>
            <person name="Clermont D."/>
            <person name="Rocha E."/>
            <person name="Yoon E.-J."/>
            <person name="Nemec A."/>
            <person name="Walker B."/>
            <person name="Young S.K."/>
            <person name="Zeng Q."/>
            <person name="Gargeya S."/>
            <person name="Fitzgerald M."/>
            <person name="Haas B."/>
            <person name="Abouelleil A."/>
            <person name="Alvarado L."/>
            <person name="Arachchi H.M."/>
            <person name="Berlin A.M."/>
            <person name="Chapman S.B."/>
            <person name="Dewar J."/>
            <person name="Goldberg J."/>
            <person name="Griggs A."/>
            <person name="Gujja S."/>
            <person name="Hansen M."/>
            <person name="Howarth C."/>
            <person name="Imamovic A."/>
            <person name="Larimer J."/>
            <person name="McCowan C."/>
            <person name="Murphy C."/>
            <person name="Neiman D."/>
            <person name="Pearson M."/>
            <person name="Priest M."/>
            <person name="Roberts A."/>
            <person name="Saif S."/>
            <person name="Shea T."/>
            <person name="Sisk P."/>
            <person name="Sykes S."/>
            <person name="Wortman J."/>
            <person name="Nusbaum C."/>
            <person name="Birren B."/>
        </authorList>
    </citation>
    <scope>NUCLEOTIDE SEQUENCE [LARGE SCALE GENOMIC DNA]</scope>
    <source>
        <strain evidence="2 3">CIP 81.8</strain>
    </source>
</reference>
<dbReference type="Proteomes" id="UP000013024">
    <property type="component" value="Unassembled WGS sequence"/>
</dbReference>
<protein>
    <recommendedName>
        <fullName evidence="4">TonB C-terminal domain-containing protein</fullName>
    </recommendedName>
</protein>
<gene>
    <name evidence="2" type="ORF">F936_02070</name>
</gene>
<dbReference type="PROSITE" id="PS51257">
    <property type="entry name" value="PROKAR_LIPOPROTEIN"/>
    <property type="match status" value="1"/>
</dbReference>